<proteinExistence type="predicted"/>
<evidence type="ECO:0000313" key="1">
    <source>
        <dbReference type="EMBL" id="DAD42421.1"/>
    </source>
</evidence>
<sequence length="30" mass="3597">MWLMMVPIICRFVNDTQNCLLCIDDNSNYM</sequence>
<gene>
    <name evidence="1" type="ORF">HUJ06_000651</name>
</gene>
<name>A0A822ZF90_NELNU</name>
<dbReference type="AlphaFoldDB" id="A0A822ZF90"/>
<organism evidence="1 2">
    <name type="scientific">Nelumbo nucifera</name>
    <name type="common">Sacred lotus</name>
    <dbReference type="NCBI Taxonomy" id="4432"/>
    <lineage>
        <taxon>Eukaryota</taxon>
        <taxon>Viridiplantae</taxon>
        <taxon>Streptophyta</taxon>
        <taxon>Embryophyta</taxon>
        <taxon>Tracheophyta</taxon>
        <taxon>Spermatophyta</taxon>
        <taxon>Magnoliopsida</taxon>
        <taxon>Proteales</taxon>
        <taxon>Nelumbonaceae</taxon>
        <taxon>Nelumbo</taxon>
    </lineage>
</organism>
<dbReference type="EMBL" id="DUZY01000006">
    <property type="protein sequence ID" value="DAD42421.1"/>
    <property type="molecule type" value="Genomic_DNA"/>
</dbReference>
<accession>A0A822ZF90</accession>
<evidence type="ECO:0000313" key="2">
    <source>
        <dbReference type="Proteomes" id="UP000607653"/>
    </source>
</evidence>
<keyword evidence="2" id="KW-1185">Reference proteome</keyword>
<protein>
    <submittedName>
        <fullName evidence="1">Uncharacterized protein</fullName>
    </submittedName>
</protein>
<dbReference type="Proteomes" id="UP000607653">
    <property type="component" value="Unassembled WGS sequence"/>
</dbReference>
<reference evidence="1 2" key="1">
    <citation type="journal article" date="2020" name="Mol. Biol. Evol.">
        <title>Distinct Expression and Methylation Patterns for Genes with Different Fates following a Single Whole-Genome Duplication in Flowering Plants.</title>
        <authorList>
            <person name="Shi T."/>
            <person name="Rahmani R.S."/>
            <person name="Gugger P.F."/>
            <person name="Wang M."/>
            <person name="Li H."/>
            <person name="Zhang Y."/>
            <person name="Li Z."/>
            <person name="Wang Q."/>
            <person name="Van de Peer Y."/>
            <person name="Marchal K."/>
            <person name="Chen J."/>
        </authorList>
    </citation>
    <scope>NUCLEOTIDE SEQUENCE [LARGE SCALE GENOMIC DNA]</scope>
    <source>
        <tissue evidence="1">Leaf</tissue>
    </source>
</reference>
<comment type="caution">
    <text evidence="1">The sequence shown here is derived from an EMBL/GenBank/DDBJ whole genome shotgun (WGS) entry which is preliminary data.</text>
</comment>